<keyword evidence="3" id="KW-1185">Reference proteome</keyword>
<sequence>VVLVSLPGFVFRAAANICRLISILTRKESPGDGRKRRTPGNRLERRCDEGLPTGLATTVQLARRAHRSSAESAATRAHRHLQSRSLRNEEAPARSLCRSQRRREKSHR</sequence>
<feature type="compositionally biased region" description="Basic residues" evidence="1">
    <location>
        <begin position="99"/>
        <end position="108"/>
    </location>
</feature>
<feature type="region of interest" description="Disordered" evidence="1">
    <location>
        <begin position="28"/>
        <end position="49"/>
    </location>
</feature>
<gene>
    <name evidence="2" type="ORF">AK812_SmicGene33295</name>
</gene>
<name>A0A1Q9CRY1_SYMMI</name>
<dbReference type="Proteomes" id="UP000186817">
    <property type="component" value="Unassembled WGS sequence"/>
</dbReference>
<comment type="caution">
    <text evidence="2">The sequence shown here is derived from an EMBL/GenBank/DDBJ whole genome shotgun (WGS) entry which is preliminary data.</text>
</comment>
<dbReference type="EMBL" id="LSRX01000963">
    <property type="protein sequence ID" value="OLP85688.1"/>
    <property type="molecule type" value="Genomic_DNA"/>
</dbReference>
<protein>
    <submittedName>
        <fullName evidence="2">Uncharacterized protein</fullName>
    </submittedName>
</protein>
<proteinExistence type="predicted"/>
<feature type="region of interest" description="Disordered" evidence="1">
    <location>
        <begin position="61"/>
        <end position="108"/>
    </location>
</feature>
<feature type="non-terminal residue" evidence="2">
    <location>
        <position position="1"/>
    </location>
</feature>
<evidence type="ECO:0000313" key="3">
    <source>
        <dbReference type="Proteomes" id="UP000186817"/>
    </source>
</evidence>
<reference evidence="2 3" key="1">
    <citation type="submission" date="2016-02" db="EMBL/GenBank/DDBJ databases">
        <title>Genome analysis of coral dinoflagellate symbionts highlights evolutionary adaptations to a symbiotic lifestyle.</title>
        <authorList>
            <person name="Aranda M."/>
            <person name="Li Y."/>
            <person name="Liew Y.J."/>
            <person name="Baumgarten S."/>
            <person name="Simakov O."/>
            <person name="Wilson M."/>
            <person name="Piel J."/>
            <person name="Ashoor H."/>
            <person name="Bougouffa S."/>
            <person name="Bajic V.B."/>
            <person name="Ryu T."/>
            <person name="Ravasi T."/>
            <person name="Bayer T."/>
            <person name="Micklem G."/>
            <person name="Kim H."/>
            <person name="Bhak J."/>
            <person name="Lajeunesse T.C."/>
            <person name="Voolstra C.R."/>
        </authorList>
    </citation>
    <scope>NUCLEOTIDE SEQUENCE [LARGE SCALE GENOMIC DNA]</scope>
    <source>
        <strain evidence="2 3">CCMP2467</strain>
    </source>
</reference>
<dbReference type="AlphaFoldDB" id="A0A1Q9CRY1"/>
<organism evidence="2 3">
    <name type="scientific">Symbiodinium microadriaticum</name>
    <name type="common">Dinoflagellate</name>
    <name type="synonym">Zooxanthella microadriatica</name>
    <dbReference type="NCBI Taxonomy" id="2951"/>
    <lineage>
        <taxon>Eukaryota</taxon>
        <taxon>Sar</taxon>
        <taxon>Alveolata</taxon>
        <taxon>Dinophyceae</taxon>
        <taxon>Suessiales</taxon>
        <taxon>Symbiodiniaceae</taxon>
        <taxon>Symbiodinium</taxon>
    </lineage>
</organism>
<evidence type="ECO:0000256" key="1">
    <source>
        <dbReference type="SAM" id="MobiDB-lite"/>
    </source>
</evidence>
<accession>A0A1Q9CRY1</accession>
<evidence type="ECO:0000313" key="2">
    <source>
        <dbReference type="EMBL" id="OLP85688.1"/>
    </source>
</evidence>